<protein>
    <recommendedName>
        <fullName evidence="2">Rad60/SUMO-like domain-containing protein</fullName>
    </recommendedName>
</protein>
<gene>
    <name evidence="3" type="ORF">HK099_005428</name>
</gene>
<feature type="region of interest" description="Disordered" evidence="1">
    <location>
        <begin position="142"/>
        <end position="171"/>
    </location>
</feature>
<dbReference type="EMBL" id="JADGJW010000420">
    <property type="protein sequence ID" value="KAJ3217594.1"/>
    <property type="molecule type" value="Genomic_DNA"/>
</dbReference>
<dbReference type="InterPro" id="IPR022617">
    <property type="entry name" value="Rad60/SUMO-like_dom"/>
</dbReference>
<organism evidence="3 4">
    <name type="scientific">Clydaea vesicula</name>
    <dbReference type="NCBI Taxonomy" id="447962"/>
    <lineage>
        <taxon>Eukaryota</taxon>
        <taxon>Fungi</taxon>
        <taxon>Fungi incertae sedis</taxon>
        <taxon>Chytridiomycota</taxon>
        <taxon>Chytridiomycota incertae sedis</taxon>
        <taxon>Chytridiomycetes</taxon>
        <taxon>Lobulomycetales</taxon>
        <taxon>Lobulomycetaceae</taxon>
        <taxon>Clydaea</taxon>
    </lineage>
</organism>
<dbReference type="InterPro" id="IPR029071">
    <property type="entry name" value="Ubiquitin-like_domsf"/>
</dbReference>
<dbReference type="SUPFAM" id="SSF54236">
    <property type="entry name" value="Ubiquitin-like"/>
    <property type="match status" value="1"/>
</dbReference>
<comment type="caution">
    <text evidence="3">The sequence shown here is derived from an EMBL/GenBank/DDBJ whole genome shotgun (WGS) entry which is preliminary data.</text>
</comment>
<feature type="region of interest" description="Disordered" evidence="1">
    <location>
        <begin position="393"/>
        <end position="415"/>
    </location>
</feature>
<evidence type="ECO:0000256" key="1">
    <source>
        <dbReference type="SAM" id="MobiDB-lite"/>
    </source>
</evidence>
<keyword evidence="4" id="KW-1185">Reference proteome</keyword>
<feature type="domain" description="Rad60/SUMO-like" evidence="2">
    <location>
        <begin position="298"/>
        <end position="378"/>
    </location>
</feature>
<dbReference type="Pfam" id="PF11976">
    <property type="entry name" value="Rad60-SLD"/>
    <property type="match status" value="1"/>
</dbReference>
<dbReference type="AlphaFoldDB" id="A0AAD5U0D1"/>
<proteinExistence type="predicted"/>
<feature type="region of interest" description="Disordered" evidence="1">
    <location>
        <begin position="22"/>
        <end position="83"/>
    </location>
</feature>
<feature type="compositionally biased region" description="Polar residues" evidence="1">
    <location>
        <begin position="69"/>
        <end position="83"/>
    </location>
</feature>
<sequence>MNFAVEISDSDEEVKEIADEMTELDQKPVAAKLPPGPSKPPSKLRYKTSPKKKLDLLTESDEESTLTEVNSQQSSTTTDESLGNSLQSICENIPVCDDIIMSAPRTSYINDDDSLNGNKTSLKEVSDLTIVDSIVSVREKQSISKSVSPMRSPTPPPATAKINNPSVKNPSHNLKKTAQLVNKIAADLLADLNKNNIENILDPVLQEVLLQKKKDFNENCFSSDSKTKPLTLSIKYSEERKQDGTPRSVNLKDGDVIYCFSVEEKEKWDLKPLTETNNDIDWNEEDSIAKNTDNNLLTLKIRCKNFDPIKLYVNLTSKISAVTATFIKILMEKNPTSFVKKQLTIGSCLLLFDNEILDSNSTLEETDLESDDVIDAKITIIEEISSQQKSVTSQQTLITSQPTMKSSQQTMRSSQQKLDKPPLEFKLCLKSALKSMKIKVNEITPIVIIYKAFHTKFDLKGHENLIFEYKKKILEIDKHVKDYGFNCNEVNIIQVNIS</sequence>
<reference evidence="3" key="1">
    <citation type="submission" date="2020-05" db="EMBL/GenBank/DDBJ databases">
        <title>Phylogenomic resolution of chytrid fungi.</title>
        <authorList>
            <person name="Stajich J.E."/>
            <person name="Amses K."/>
            <person name="Simmons R."/>
            <person name="Seto K."/>
            <person name="Myers J."/>
            <person name="Bonds A."/>
            <person name="Quandt C.A."/>
            <person name="Barry K."/>
            <person name="Liu P."/>
            <person name="Grigoriev I."/>
            <person name="Longcore J.E."/>
            <person name="James T.Y."/>
        </authorList>
    </citation>
    <scope>NUCLEOTIDE SEQUENCE</scope>
    <source>
        <strain evidence="3">JEL0476</strain>
    </source>
</reference>
<feature type="compositionally biased region" description="Polar residues" evidence="1">
    <location>
        <begin position="161"/>
        <end position="171"/>
    </location>
</feature>
<name>A0AAD5U0D1_9FUNG</name>
<evidence type="ECO:0000313" key="4">
    <source>
        <dbReference type="Proteomes" id="UP001211065"/>
    </source>
</evidence>
<feature type="compositionally biased region" description="Polar residues" evidence="1">
    <location>
        <begin position="397"/>
        <end position="415"/>
    </location>
</feature>
<evidence type="ECO:0000313" key="3">
    <source>
        <dbReference type="EMBL" id="KAJ3217594.1"/>
    </source>
</evidence>
<dbReference type="Gene3D" id="3.10.20.90">
    <property type="entry name" value="Phosphatidylinositol 3-kinase Catalytic Subunit, Chain A, domain 1"/>
    <property type="match status" value="1"/>
</dbReference>
<evidence type="ECO:0000259" key="2">
    <source>
        <dbReference type="Pfam" id="PF11976"/>
    </source>
</evidence>
<accession>A0AAD5U0D1</accession>
<feature type="compositionally biased region" description="Basic residues" evidence="1">
    <location>
        <begin position="42"/>
        <end position="51"/>
    </location>
</feature>
<dbReference type="Proteomes" id="UP001211065">
    <property type="component" value="Unassembled WGS sequence"/>
</dbReference>